<dbReference type="NCBIfam" id="TIGR01083">
    <property type="entry name" value="nth"/>
    <property type="match status" value="1"/>
</dbReference>
<keyword evidence="7 12" id="KW-0411">Iron-sulfur</keyword>
<sequence length="215" mass="23980">MSKLLDPRQALQVLDLLDRAYPEAGCALHFENHFELLCAVMLSAQTTDVSVNRITPELFRRYPDAFAMAKAEPASLEEIIHSIGLYKNKSRNLINMSRQLAEEFGGEVPGDFTALTGLAGVGRKTANVVLAEGFGVPKIAVDTHVFRVSNRIGLANSDKVLETEKQLMQILPEERWTRGHHLLIFHGRNCCRARKPDCAHCPVKEICRSSLTVEK</sequence>
<dbReference type="PROSITE" id="PS01155">
    <property type="entry name" value="ENDONUCLEASE_III_2"/>
    <property type="match status" value="1"/>
</dbReference>
<evidence type="ECO:0000256" key="8">
    <source>
        <dbReference type="ARBA" id="ARBA00023125"/>
    </source>
</evidence>
<evidence type="ECO:0000313" key="14">
    <source>
        <dbReference type="EMBL" id="MST70073.1"/>
    </source>
</evidence>
<dbReference type="EC" id="4.2.99.18" evidence="12"/>
<evidence type="ECO:0000256" key="7">
    <source>
        <dbReference type="ARBA" id="ARBA00023014"/>
    </source>
</evidence>
<keyword evidence="4 12" id="KW-0227">DNA damage</keyword>
<dbReference type="GO" id="GO:0019104">
    <property type="term" value="F:DNA N-glycosylase activity"/>
    <property type="evidence" value="ECO:0007669"/>
    <property type="project" value="UniProtKB-UniRule"/>
</dbReference>
<dbReference type="SUPFAM" id="SSF48150">
    <property type="entry name" value="DNA-glycosylase"/>
    <property type="match status" value="1"/>
</dbReference>
<evidence type="ECO:0000256" key="11">
    <source>
        <dbReference type="ARBA" id="ARBA00023295"/>
    </source>
</evidence>
<evidence type="ECO:0000256" key="3">
    <source>
        <dbReference type="ARBA" id="ARBA00022723"/>
    </source>
</evidence>
<dbReference type="GO" id="GO:0006285">
    <property type="term" value="P:base-excision repair, AP site formation"/>
    <property type="evidence" value="ECO:0007669"/>
    <property type="project" value="TreeGrafter"/>
</dbReference>
<feature type="binding site" evidence="12">
    <location>
        <position position="198"/>
    </location>
    <ligand>
        <name>[4Fe-4S] cluster</name>
        <dbReference type="ChEBI" id="CHEBI:49883"/>
    </ligand>
</feature>
<keyword evidence="11 12" id="KW-0326">Glycosidase</keyword>
<dbReference type="Pfam" id="PF00730">
    <property type="entry name" value="HhH-GPD"/>
    <property type="match status" value="1"/>
</dbReference>
<comment type="cofactor">
    <cofactor evidence="12">
        <name>[4Fe-4S] cluster</name>
        <dbReference type="ChEBI" id="CHEBI:49883"/>
    </cofactor>
    <text evidence="12">Binds 1 [4Fe-4S] cluster.</text>
</comment>
<dbReference type="Gene3D" id="1.10.340.30">
    <property type="entry name" value="Hypothetical protein, domain 2"/>
    <property type="match status" value="1"/>
</dbReference>
<keyword evidence="10 12" id="KW-0456">Lyase</keyword>
<dbReference type="InterPro" id="IPR005759">
    <property type="entry name" value="Nth"/>
</dbReference>
<comment type="similarity">
    <text evidence="1 12">Belongs to the Nth/MutY family.</text>
</comment>
<dbReference type="GO" id="GO:0046872">
    <property type="term" value="F:metal ion binding"/>
    <property type="evidence" value="ECO:0007669"/>
    <property type="project" value="UniProtKB-KW"/>
</dbReference>
<feature type="domain" description="HhH-GPD" evidence="13">
    <location>
        <begin position="42"/>
        <end position="189"/>
    </location>
</feature>
<dbReference type="InterPro" id="IPR004036">
    <property type="entry name" value="Endonuclease-III-like_CS2"/>
</dbReference>
<keyword evidence="6 12" id="KW-0408">Iron</keyword>
<keyword evidence="9 12" id="KW-0234">DNA repair</keyword>
<evidence type="ECO:0000256" key="10">
    <source>
        <dbReference type="ARBA" id="ARBA00023239"/>
    </source>
</evidence>
<feature type="binding site" evidence="12">
    <location>
        <position position="191"/>
    </location>
    <ligand>
        <name>[4Fe-4S] cluster</name>
        <dbReference type="ChEBI" id="CHEBI:49883"/>
    </ligand>
</feature>
<evidence type="ECO:0000313" key="15">
    <source>
        <dbReference type="Proteomes" id="UP000469424"/>
    </source>
</evidence>
<dbReference type="SMART" id="SM00478">
    <property type="entry name" value="ENDO3c"/>
    <property type="match status" value="1"/>
</dbReference>
<dbReference type="GO" id="GO:0140078">
    <property type="term" value="F:class I DNA-(apurinic or apyrimidinic site) endonuclease activity"/>
    <property type="evidence" value="ECO:0007669"/>
    <property type="project" value="UniProtKB-EC"/>
</dbReference>
<dbReference type="FunFam" id="1.10.1670.10:FF:000001">
    <property type="entry name" value="Endonuclease III"/>
    <property type="match status" value="1"/>
</dbReference>
<keyword evidence="5 12" id="KW-0378">Hydrolase</keyword>
<dbReference type="RefSeq" id="WP_154553633.1">
    <property type="nucleotide sequence ID" value="NZ_JAQXUZ010000021.1"/>
</dbReference>
<keyword evidence="8 12" id="KW-0238">DNA-binding</keyword>
<keyword evidence="3 12" id="KW-0479">Metal-binding</keyword>
<evidence type="ECO:0000256" key="5">
    <source>
        <dbReference type="ARBA" id="ARBA00022801"/>
    </source>
</evidence>
<dbReference type="InterPro" id="IPR003265">
    <property type="entry name" value="HhH-GPD_domain"/>
</dbReference>
<proteinExistence type="inferred from homology"/>
<feature type="binding site" evidence="12">
    <location>
        <position position="201"/>
    </location>
    <ligand>
        <name>[4Fe-4S] cluster</name>
        <dbReference type="ChEBI" id="CHEBI:49883"/>
    </ligand>
</feature>
<dbReference type="EMBL" id="VUNA01000002">
    <property type="protein sequence ID" value="MST70073.1"/>
    <property type="molecule type" value="Genomic_DNA"/>
</dbReference>
<dbReference type="InterPro" id="IPR011257">
    <property type="entry name" value="DNA_glycosylase"/>
</dbReference>
<evidence type="ECO:0000256" key="9">
    <source>
        <dbReference type="ARBA" id="ARBA00023204"/>
    </source>
</evidence>
<dbReference type="HAMAP" id="MF_00942">
    <property type="entry name" value="Nth"/>
    <property type="match status" value="1"/>
</dbReference>
<feature type="binding site" evidence="12">
    <location>
        <position position="207"/>
    </location>
    <ligand>
        <name>[4Fe-4S] cluster</name>
        <dbReference type="ChEBI" id="CHEBI:49883"/>
    </ligand>
</feature>
<comment type="catalytic activity">
    <reaction evidence="12">
        <text>2'-deoxyribonucleotide-(2'-deoxyribose 5'-phosphate)-2'-deoxyribonucleotide-DNA = a 3'-end 2'-deoxyribonucleotide-(2,3-dehydro-2,3-deoxyribose 5'-phosphate)-DNA + a 5'-end 5'-phospho-2'-deoxyribonucleoside-DNA + H(+)</text>
        <dbReference type="Rhea" id="RHEA:66592"/>
        <dbReference type="Rhea" id="RHEA-COMP:13180"/>
        <dbReference type="Rhea" id="RHEA-COMP:16897"/>
        <dbReference type="Rhea" id="RHEA-COMP:17067"/>
        <dbReference type="ChEBI" id="CHEBI:15378"/>
        <dbReference type="ChEBI" id="CHEBI:136412"/>
        <dbReference type="ChEBI" id="CHEBI:157695"/>
        <dbReference type="ChEBI" id="CHEBI:167181"/>
        <dbReference type="EC" id="4.2.99.18"/>
    </reaction>
</comment>
<gene>
    <name evidence="12 14" type="primary">nth</name>
    <name evidence="14" type="ORF">FYJ65_01760</name>
</gene>
<comment type="function">
    <text evidence="12">DNA repair enzyme that has both DNA N-glycosylase activity and AP-lyase activity. The DNA N-glycosylase activity releases various damaged pyrimidines from DNA by cleaving the N-glycosidic bond, leaving an AP (apurinic/apyrimidinic) site. The AP-lyase activity cleaves the phosphodiester bond 3' to the AP site by a beta-elimination, leaving a 3'-terminal unsaturated sugar and a product with a terminal 5'-phosphate.</text>
</comment>
<organism evidence="14 15">
    <name type="scientific">Mogibacterium kristiansenii</name>
    <dbReference type="NCBI Taxonomy" id="2606708"/>
    <lineage>
        <taxon>Bacteria</taxon>
        <taxon>Bacillati</taxon>
        <taxon>Bacillota</taxon>
        <taxon>Clostridia</taxon>
        <taxon>Peptostreptococcales</taxon>
        <taxon>Anaerovoracaceae</taxon>
        <taxon>Mogibacterium</taxon>
    </lineage>
</organism>
<keyword evidence="2 12" id="KW-0004">4Fe-4S</keyword>
<evidence type="ECO:0000256" key="6">
    <source>
        <dbReference type="ARBA" id="ARBA00023004"/>
    </source>
</evidence>
<reference evidence="14 15" key="1">
    <citation type="submission" date="2019-08" db="EMBL/GenBank/DDBJ databases">
        <title>In-depth cultivation of the pig gut microbiome towards novel bacterial diversity and tailored functional studies.</title>
        <authorList>
            <person name="Wylensek D."/>
            <person name="Hitch T.C.A."/>
            <person name="Clavel T."/>
        </authorList>
    </citation>
    <scope>NUCLEOTIDE SEQUENCE [LARGE SCALE GENOMIC DNA]</scope>
    <source>
        <strain evidence="14 15">WCA-MUC-591-APC-4B</strain>
    </source>
</reference>
<evidence type="ECO:0000256" key="1">
    <source>
        <dbReference type="ARBA" id="ARBA00008343"/>
    </source>
</evidence>
<evidence type="ECO:0000256" key="12">
    <source>
        <dbReference type="HAMAP-Rule" id="MF_00942"/>
    </source>
</evidence>
<dbReference type="PANTHER" id="PTHR10359:SF18">
    <property type="entry name" value="ENDONUCLEASE III"/>
    <property type="match status" value="1"/>
</dbReference>
<keyword evidence="15" id="KW-1185">Reference proteome</keyword>
<evidence type="ECO:0000256" key="4">
    <source>
        <dbReference type="ARBA" id="ARBA00022763"/>
    </source>
</evidence>
<keyword evidence="14" id="KW-0255">Endonuclease</keyword>
<evidence type="ECO:0000259" key="13">
    <source>
        <dbReference type="SMART" id="SM00478"/>
    </source>
</evidence>
<dbReference type="PANTHER" id="PTHR10359">
    <property type="entry name" value="A/G-SPECIFIC ADENINE GLYCOSYLASE/ENDONUCLEASE III"/>
    <property type="match status" value="1"/>
</dbReference>
<dbReference type="InterPro" id="IPR023170">
    <property type="entry name" value="HhH_base_excis_C"/>
</dbReference>
<comment type="caution">
    <text evidence="14">The sequence shown here is derived from an EMBL/GenBank/DDBJ whole genome shotgun (WGS) entry which is preliminary data.</text>
</comment>
<dbReference type="GO" id="GO:0051539">
    <property type="term" value="F:4 iron, 4 sulfur cluster binding"/>
    <property type="evidence" value="ECO:0007669"/>
    <property type="project" value="UniProtKB-UniRule"/>
</dbReference>
<dbReference type="FunFam" id="1.10.340.30:FF:000001">
    <property type="entry name" value="Endonuclease III"/>
    <property type="match status" value="1"/>
</dbReference>
<evidence type="ECO:0000256" key="2">
    <source>
        <dbReference type="ARBA" id="ARBA00022485"/>
    </source>
</evidence>
<accession>A0A6N7X671</accession>
<keyword evidence="14" id="KW-0540">Nuclease</keyword>
<dbReference type="PIRSF" id="PIRSF001435">
    <property type="entry name" value="Nth"/>
    <property type="match status" value="1"/>
</dbReference>
<dbReference type="Proteomes" id="UP000469424">
    <property type="component" value="Unassembled WGS sequence"/>
</dbReference>
<dbReference type="CDD" id="cd00056">
    <property type="entry name" value="ENDO3c"/>
    <property type="match status" value="1"/>
</dbReference>
<dbReference type="GO" id="GO:0003677">
    <property type="term" value="F:DNA binding"/>
    <property type="evidence" value="ECO:0007669"/>
    <property type="project" value="UniProtKB-UniRule"/>
</dbReference>
<dbReference type="Gene3D" id="1.10.1670.10">
    <property type="entry name" value="Helix-hairpin-Helix base-excision DNA repair enzymes (C-terminal)"/>
    <property type="match status" value="1"/>
</dbReference>
<name>A0A6N7X671_9FIRM</name>
<protein>
    <recommendedName>
        <fullName evidence="12">Endonuclease III</fullName>
        <ecNumber evidence="12">4.2.99.18</ecNumber>
    </recommendedName>
    <alternativeName>
        <fullName evidence="12">DNA-(apurinic or apyrimidinic site) lyase</fullName>
    </alternativeName>
</protein>
<dbReference type="AlphaFoldDB" id="A0A6N7X671"/>